<feature type="transmembrane region" description="Helical" evidence="9">
    <location>
        <begin position="120"/>
        <end position="136"/>
    </location>
</feature>
<dbReference type="PANTHER" id="PTHR33989">
    <property type="match status" value="1"/>
</dbReference>
<dbReference type="EMBL" id="CP060715">
    <property type="protein sequence ID" value="QNN60668.1"/>
    <property type="molecule type" value="Genomic_DNA"/>
</dbReference>
<feature type="transmembrane region" description="Helical" evidence="9">
    <location>
        <begin position="156"/>
        <end position="175"/>
    </location>
</feature>
<dbReference type="GO" id="GO:0008982">
    <property type="term" value="F:protein-N(PI)-phosphohistidine-sugar phosphotransferase activity"/>
    <property type="evidence" value="ECO:0007669"/>
    <property type="project" value="UniProtKB-UniRule"/>
</dbReference>
<evidence type="ECO:0000256" key="9">
    <source>
        <dbReference type="SAM" id="Phobius"/>
    </source>
</evidence>
<dbReference type="AlphaFoldDB" id="A0A7G9RYJ3"/>
<keyword evidence="12" id="KW-1185">Reference proteome</keyword>
<gene>
    <name evidence="11" type="ORF">H9L01_09920</name>
</gene>
<dbReference type="InterPro" id="IPR004796">
    <property type="entry name" value="PTS_IIC_cello"/>
</dbReference>
<feature type="transmembrane region" description="Helical" evidence="9">
    <location>
        <begin position="410"/>
        <end position="434"/>
    </location>
</feature>
<feature type="transmembrane region" description="Helical" evidence="9">
    <location>
        <begin position="303"/>
        <end position="323"/>
    </location>
</feature>
<evidence type="ECO:0000256" key="7">
    <source>
        <dbReference type="ARBA" id="ARBA00023136"/>
    </source>
</evidence>
<evidence type="ECO:0000313" key="12">
    <source>
        <dbReference type="Proteomes" id="UP000515928"/>
    </source>
</evidence>
<keyword evidence="6 9" id="KW-1133">Transmembrane helix</keyword>
<dbReference type="PIRSF" id="PIRSF006351">
    <property type="entry name" value="PTS_EIIC-Cellobiose"/>
    <property type="match status" value="1"/>
</dbReference>
<dbReference type="InterPro" id="IPR003352">
    <property type="entry name" value="PTS_EIIC"/>
</dbReference>
<dbReference type="Pfam" id="PF02378">
    <property type="entry name" value="PTS_EIIC"/>
    <property type="match status" value="1"/>
</dbReference>
<keyword evidence="5 9" id="KW-0812">Transmembrane</keyword>
<name>A0A7G9RYJ3_9FIRM</name>
<evidence type="ECO:0000256" key="6">
    <source>
        <dbReference type="ARBA" id="ARBA00022989"/>
    </source>
</evidence>
<dbReference type="NCBIfam" id="TIGR00410">
    <property type="entry name" value="lacE"/>
    <property type="match status" value="1"/>
</dbReference>
<dbReference type="InterPro" id="IPR051088">
    <property type="entry name" value="PTS_Sugar-EIIC/EIIB"/>
</dbReference>
<evidence type="ECO:0000256" key="1">
    <source>
        <dbReference type="ARBA" id="ARBA00004651"/>
    </source>
</evidence>
<keyword evidence="3 8" id="KW-1003">Cell membrane</keyword>
<evidence type="ECO:0000256" key="2">
    <source>
        <dbReference type="ARBA" id="ARBA00022448"/>
    </source>
</evidence>
<feature type="transmembrane region" description="Helical" evidence="9">
    <location>
        <begin position="348"/>
        <end position="366"/>
    </location>
</feature>
<evidence type="ECO:0000256" key="8">
    <source>
        <dbReference type="PIRNR" id="PIRNR006351"/>
    </source>
</evidence>
<proteinExistence type="predicted"/>
<dbReference type="PROSITE" id="PS51105">
    <property type="entry name" value="PTS_EIIC_TYPE_3"/>
    <property type="match status" value="1"/>
</dbReference>
<feature type="domain" description="PTS EIIC type-3" evidence="10">
    <location>
        <begin position="12"/>
        <end position="430"/>
    </location>
</feature>
<dbReference type="InterPro" id="IPR004501">
    <property type="entry name" value="PTS_EIIC_3"/>
</dbReference>
<feature type="transmembrane region" description="Helical" evidence="9">
    <location>
        <begin position="243"/>
        <end position="266"/>
    </location>
</feature>
<evidence type="ECO:0000313" key="11">
    <source>
        <dbReference type="EMBL" id="QNN60668.1"/>
    </source>
</evidence>
<keyword evidence="7 8" id="KW-0472">Membrane</keyword>
<dbReference type="KEGG" id="eio:H9L01_09920"/>
<accession>A0A7G9RYJ3</accession>
<dbReference type="GO" id="GO:0009401">
    <property type="term" value="P:phosphoenolpyruvate-dependent sugar phosphotransferase system"/>
    <property type="evidence" value="ECO:0007669"/>
    <property type="project" value="InterPro"/>
</dbReference>
<dbReference type="PANTHER" id="PTHR33989:SF4">
    <property type="entry name" value="PTS SYSTEM N,N'-DIACETYLCHITOBIOSE-SPECIFIC EIIC COMPONENT"/>
    <property type="match status" value="1"/>
</dbReference>
<organism evidence="11 12">
    <name type="scientific">Erysipelothrix inopinata</name>
    <dbReference type="NCBI Taxonomy" id="225084"/>
    <lineage>
        <taxon>Bacteria</taxon>
        <taxon>Bacillati</taxon>
        <taxon>Bacillota</taxon>
        <taxon>Erysipelotrichia</taxon>
        <taxon>Erysipelotrichales</taxon>
        <taxon>Erysipelotrichaceae</taxon>
        <taxon>Erysipelothrix</taxon>
    </lineage>
</organism>
<feature type="transmembrane region" description="Helical" evidence="9">
    <location>
        <begin position="195"/>
        <end position="213"/>
    </location>
</feature>
<dbReference type="RefSeq" id="WP_187533792.1">
    <property type="nucleotide sequence ID" value="NZ_CBCSHU010000005.1"/>
</dbReference>
<sequence length="441" mass="48316">MTNLMEKFASWLEEHFLPIASAIGNQRHLVALRDGFIATMPVSMSGALVVMFKEVIFTSESLFGTMLNKLSFYAENIQPVLDRTLVPVLEQMWWGTLALGIIFSVFTIAYKLAEHYKQDALSAGVLAVVSYLILLPQAVEGGEWGTISWTSFNSEAIFTGLIVAMISTEIFNWVVNKGWTIKMPDKVPPAVSKAFSAMIPAFFVLTFFGIVSVCFQEGLGIPMQQFINNAIQVPLTKLGQSPFTFILLVFIAQILWFFGLHGITIIGPVLDTMYSPALAANAEAIMIKGVAPTNAITRNMLDLYGMHGGSGATLALIIAIFLVSKRTEYKSLAKMSLMPGVFQINEPIIYGLPIVLNPILAIPFIIIPPITVFIGWLFTAVIPFAGFVYIDPPWVVPPVLNAFLATGGDIKAAILAFATLVIAILIYMPFIMIANKMEDSI</sequence>
<comment type="subcellular location">
    <subcellularLocation>
        <location evidence="1">Cell membrane</location>
        <topology evidence="1">Multi-pass membrane protein</topology>
    </subcellularLocation>
</comment>
<dbReference type="GO" id="GO:0005886">
    <property type="term" value="C:plasma membrane"/>
    <property type="evidence" value="ECO:0007669"/>
    <property type="project" value="UniProtKB-SubCell"/>
</dbReference>
<evidence type="ECO:0000256" key="3">
    <source>
        <dbReference type="ARBA" id="ARBA00022475"/>
    </source>
</evidence>
<evidence type="ECO:0000259" key="10">
    <source>
        <dbReference type="PROSITE" id="PS51105"/>
    </source>
</evidence>
<reference evidence="11 12" key="1">
    <citation type="submission" date="2020-08" db="EMBL/GenBank/DDBJ databases">
        <title>Genome sequence of Erysipelothrix inopinata DSM 15511T.</title>
        <authorList>
            <person name="Hyun D.-W."/>
            <person name="Bae J.-W."/>
        </authorList>
    </citation>
    <scope>NUCLEOTIDE SEQUENCE [LARGE SCALE GENOMIC DNA]</scope>
    <source>
        <strain evidence="11 12">DSM 15511</strain>
    </source>
</reference>
<comment type="function">
    <text evidence="8">The phosphoenolpyruvate-dependent sugar phosphotransferase system (PTS), a major carbohydrate active -transport system, catalyzes the phosphorylation of incoming sugar substrates concomitant with their translocation across the cell membrane.</text>
</comment>
<dbReference type="Proteomes" id="UP000515928">
    <property type="component" value="Chromosome"/>
</dbReference>
<protein>
    <recommendedName>
        <fullName evidence="8">Permease IIC component</fullName>
    </recommendedName>
</protein>
<feature type="transmembrane region" description="Helical" evidence="9">
    <location>
        <begin position="373"/>
        <end position="390"/>
    </location>
</feature>
<feature type="transmembrane region" description="Helical" evidence="9">
    <location>
        <begin position="92"/>
        <end position="113"/>
    </location>
</feature>
<evidence type="ECO:0000256" key="5">
    <source>
        <dbReference type="ARBA" id="ARBA00022692"/>
    </source>
</evidence>
<keyword evidence="4 8" id="KW-0762">Sugar transport</keyword>
<keyword evidence="2 8" id="KW-0813">Transport</keyword>
<evidence type="ECO:0000256" key="4">
    <source>
        <dbReference type="ARBA" id="ARBA00022597"/>
    </source>
</evidence>
<feature type="transmembrane region" description="Helical" evidence="9">
    <location>
        <begin position="35"/>
        <end position="52"/>
    </location>
</feature>